<evidence type="ECO:0000256" key="7">
    <source>
        <dbReference type="SAM" id="Phobius"/>
    </source>
</evidence>
<feature type="transmembrane region" description="Helical" evidence="7">
    <location>
        <begin position="181"/>
        <end position="198"/>
    </location>
</feature>
<dbReference type="GO" id="GO:0015086">
    <property type="term" value="F:cadmium ion transmembrane transporter activity"/>
    <property type="evidence" value="ECO:0007669"/>
    <property type="project" value="TreeGrafter"/>
</dbReference>
<dbReference type="Gene3D" id="1.20.1510.10">
    <property type="entry name" value="Cation efflux protein transmembrane domain"/>
    <property type="match status" value="1"/>
</dbReference>
<feature type="transmembrane region" description="Helical" evidence="7">
    <location>
        <begin position="38"/>
        <end position="58"/>
    </location>
</feature>
<feature type="transmembrane region" description="Helical" evidence="7">
    <location>
        <begin position="115"/>
        <end position="136"/>
    </location>
</feature>
<dbReference type="EMBL" id="QEYI01000004">
    <property type="protein sequence ID" value="PWE21200.1"/>
    <property type="molecule type" value="Genomic_DNA"/>
</dbReference>
<comment type="similarity">
    <text evidence="2">Belongs to the cation diffusion facilitator (CDF) transporter (TC 2.A.4) family.</text>
</comment>
<dbReference type="PANTHER" id="PTHR43840">
    <property type="entry name" value="MITOCHONDRIAL METAL TRANSPORTER 1-RELATED"/>
    <property type="match status" value="1"/>
</dbReference>
<dbReference type="STRING" id="28200.GCA_001572935_00878"/>
<accession>A0A2U2C0F0</accession>
<protein>
    <submittedName>
        <fullName evidence="10">Cation diffusion facilitator family transporter</fullName>
    </submittedName>
    <submittedName>
        <fullName evidence="11">Cation transporter</fullName>
    </submittedName>
</protein>
<feature type="transmembrane region" description="Helical" evidence="7">
    <location>
        <begin position="12"/>
        <end position="32"/>
    </location>
</feature>
<dbReference type="SUPFAM" id="SSF160240">
    <property type="entry name" value="Cation efflux protein cytoplasmic domain-like"/>
    <property type="match status" value="1"/>
</dbReference>
<gene>
    <name evidence="11" type="ORF">DF188_06745</name>
    <name evidence="10" type="ORF">Q6A80_03175</name>
</gene>
<keyword evidence="4 7" id="KW-0812">Transmembrane</keyword>
<dbReference type="InterPro" id="IPR058533">
    <property type="entry name" value="Cation_efflux_TM"/>
</dbReference>
<evidence type="ECO:0000259" key="9">
    <source>
        <dbReference type="Pfam" id="PF16916"/>
    </source>
</evidence>
<feature type="domain" description="Cation efflux protein cytoplasmic" evidence="9">
    <location>
        <begin position="210"/>
        <end position="289"/>
    </location>
</feature>
<reference evidence="10" key="2">
    <citation type="journal article" date="2023" name="Front. Microbiol.">
        <title>Genomic diversity and taxonomic marker for Arcobacter species.</title>
        <authorList>
            <person name="Zhou G."/>
            <person name="Gu Y."/>
            <person name="Wang H."/>
            <person name="Chen X."/>
            <person name="Zhang X."/>
            <person name="Shao Z."/>
            <person name="Yan X."/>
            <person name="Zhang J."/>
            <person name="Zhang M."/>
        </authorList>
    </citation>
    <scope>NUCLEOTIDE SEQUENCE</scope>
    <source>
        <strain evidence="10">BJSY19SF1-2</strain>
    </source>
</reference>
<feature type="transmembrane region" description="Helical" evidence="7">
    <location>
        <begin position="157"/>
        <end position="175"/>
    </location>
</feature>
<dbReference type="Pfam" id="PF16916">
    <property type="entry name" value="ZT_dimer"/>
    <property type="match status" value="1"/>
</dbReference>
<proteinExistence type="inferred from homology"/>
<evidence type="ECO:0000259" key="8">
    <source>
        <dbReference type="Pfam" id="PF01545"/>
    </source>
</evidence>
<evidence type="ECO:0000313" key="12">
    <source>
        <dbReference type="Proteomes" id="UP000245014"/>
    </source>
</evidence>
<name>A0A2U2C0F0_9BACT</name>
<dbReference type="SUPFAM" id="SSF161111">
    <property type="entry name" value="Cation efflux protein transmembrane domain-like"/>
    <property type="match status" value="1"/>
</dbReference>
<comment type="caution">
    <text evidence="11">The sequence shown here is derived from an EMBL/GenBank/DDBJ whole genome shotgun (WGS) entry which is preliminary data.</text>
</comment>
<dbReference type="GO" id="GO:0006882">
    <property type="term" value="P:intracellular zinc ion homeostasis"/>
    <property type="evidence" value="ECO:0007669"/>
    <property type="project" value="TreeGrafter"/>
</dbReference>
<dbReference type="RefSeq" id="WP_109066619.1">
    <property type="nucleotide sequence ID" value="NZ_CP034309.1"/>
</dbReference>
<evidence type="ECO:0000256" key="1">
    <source>
        <dbReference type="ARBA" id="ARBA00004141"/>
    </source>
</evidence>
<evidence type="ECO:0000313" key="11">
    <source>
        <dbReference type="EMBL" id="PWE21200.1"/>
    </source>
</evidence>
<reference evidence="11 12" key="1">
    <citation type="submission" date="2018-05" db="EMBL/GenBank/DDBJ databases">
        <title>Antimicrobial susceptibility testing and genomic analysis of Arcobacter skirrowii strains and one Arcobacter butzleri isolated from German poultry farms.</title>
        <authorList>
            <person name="Haenel I."/>
            <person name="Hotzel H."/>
            <person name="Tomaso H."/>
            <person name="Busch A."/>
        </authorList>
    </citation>
    <scope>NUCLEOTIDE SEQUENCE [LARGE SCALE GENOMIC DNA]</scope>
    <source>
        <strain evidence="11">17-1208-2</strain>
        <strain evidence="12">v</strain>
    </source>
</reference>
<dbReference type="InterPro" id="IPR027469">
    <property type="entry name" value="Cation_efflux_TMD_sf"/>
</dbReference>
<sequence>MNIKISPQKKATIVSSTVAAILTLLKLIIGIFSGSVAVLASAVDSILDMFVSIFNYFAVLNSEKPADKNFNYGRGKIEAFALVIEGVIITLSGIFLLYHAVKKAILGETSQYLDISIYVMILSLIITIGLVTYLNYVSKKTQSMIIKADALHYKTDVLSNIAVLASLVLVSITEYEIFDVIIGALISFYIIYSAFEIIKKGTLVLLDKSLDKEIVSQIEEVIKNSPQVNSYHLLKTREASNQFFVDVHIVFNCLITLMEAHKISHEIEDEIKRIDEKREWIVSIHLEPYDDFLTNDLNNNCNI</sequence>
<evidence type="ECO:0000256" key="4">
    <source>
        <dbReference type="ARBA" id="ARBA00022692"/>
    </source>
</evidence>
<dbReference type="KEGG" id="ask:EI285_02815"/>
<dbReference type="Proteomes" id="UP001283691">
    <property type="component" value="Unassembled WGS sequence"/>
</dbReference>
<dbReference type="InterPro" id="IPR027470">
    <property type="entry name" value="Cation_efflux_CTD"/>
</dbReference>
<keyword evidence="3" id="KW-0813">Transport</keyword>
<dbReference type="GO" id="GO:0015093">
    <property type="term" value="F:ferrous iron transmembrane transporter activity"/>
    <property type="evidence" value="ECO:0007669"/>
    <property type="project" value="TreeGrafter"/>
</dbReference>
<dbReference type="NCBIfam" id="TIGR01297">
    <property type="entry name" value="CDF"/>
    <property type="match status" value="1"/>
</dbReference>
<dbReference type="Pfam" id="PF01545">
    <property type="entry name" value="Cation_efflux"/>
    <property type="match status" value="1"/>
</dbReference>
<dbReference type="InterPro" id="IPR036837">
    <property type="entry name" value="Cation_efflux_CTD_sf"/>
</dbReference>
<reference evidence="10" key="3">
    <citation type="submission" date="2023-07" db="EMBL/GenBank/DDBJ databases">
        <authorList>
            <person name="Zhang M."/>
            <person name="Zhou G."/>
        </authorList>
    </citation>
    <scope>NUCLEOTIDE SEQUENCE</scope>
    <source>
        <strain evidence="10">BJSY19SF1-2</strain>
    </source>
</reference>
<dbReference type="AlphaFoldDB" id="A0A2U2C0F0"/>
<keyword evidence="6 7" id="KW-0472">Membrane</keyword>
<dbReference type="Proteomes" id="UP000245014">
    <property type="component" value="Unassembled WGS sequence"/>
</dbReference>
<dbReference type="InterPro" id="IPR002524">
    <property type="entry name" value="Cation_efflux"/>
</dbReference>
<organism evidence="11 12">
    <name type="scientific">Aliarcobacter skirrowii</name>
    <dbReference type="NCBI Taxonomy" id="28200"/>
    <lineage>
        <taxon>Bacteria</taxon>
        <taxon>Pseudomonadati</taxon>
        <taxon>Campylobacterota</taxon>
        <taxon>Epsilonproteobacteria</taxon>
        <taxon>Campylobacterales</taxon>
        <taxon>Arcobacteraceae</taxon>
        <taxon>Aliarcobacter</taxon>
    </lineage>
</organism>
<dbReference type="PANTHER" id="PTHR43840:SF15">
    <property type="entry name" value="MITOCHONDRIAL METAL TRANSPORTER 1-RELATED"/>
    <property type="match status" value="1"/>
</dbReference>
<dbReference type="Gene3D" id="3.30.70.1350">
    <property type="entry name" value="Cation efflux protein, cytoplasmic domain"/>
    <property type="match status" value="1"/>
</dbReference>
<evidence type="ECO:0000256" key="3">
    <source>
        <dbReference type="ARBA" id="ARBA00022448"/>
    </source>
</evidence>
<evidence type="ECO:0000256" key="6">
    <source>
        <dbReference type="ARBA" id="ARBA00023136"/>
    </source>
</evidence>
<evidence type="ECO:0000313" key="10">
    <source>
        <dbReference type="EMBL" id="MDX4068721.1"/>
    </source>
</evidence>
<evidence type="ECO:0000256" key="5">
    <source>
        <dbReference type="ARBA" id="ARBA00022989"/>
    </source>
</evidence>
<dbReference type="GO" id="GO:0015341">
    <property type="term" value="F:zinc efflux antiporter activity"/>
    <property type="evidence" value="ECO:0007669"/>
    <property type="project" value="TreeGrafter"/>
</dbReference>
<keyword evidence="5 7" id="KW-1133">Transmembrane helix</keyword>
<feature type="domain" description="Cation efflux protein transmembrane" evidence="8">
    <location>
        <begin position="13"/>
        <end position="206"/>
    </location>
</feature>
<evidence type="ECO:0000256" key="2">
    <source>
        <dbReference type="ARBA" id="ARBA00008114"/>
    </source>
</evidence>
<dbReference type="GO" id="GO:0005886">
    <property type="term" value="C:plasma membrane"/>
    <property type="evidence" value="ECO:0007669"/>
    <property type="project" value="TreeGrafter"/>
</dbReference>
<comment type="subcellular location">
    <subcellularLocation>
        <location evidence="1">Membrane</location>
        <topology evidence="1">Multi-pass membrane protein</topology>
    </subcellularLocation>
</comment>
<feature type="transmembrane region" description="Helical" evidence="7">
    <location>
        <begin position="79"/>
        <end position="100"/>
    </location>
</feature>
<dbReference type="EMBL" id="JAUQUR010000001">
    <property type="protein sequence ID" value="MDX4068721.1"/>
    <property type="molecule type" value="Genomic_DNA"/>
</dbReference>
<dbReference type="InterPro" id="IPR050291">
    <property type="entry name" value="CDF_Transporter"/>
</dbReference>